<dbReference type="AlphaFoldDB" id="A0A2H9ZSH7"/>
<proteinExistence type="predicted"/>
<keyword evidence="3" id="KW-1185">Reference proteome</keyword>
<dbReference type="OrthoDB" id="636613at2759"/>
<protein>
    <recommendedName>
        <fullName evidence="1">DUF4218 domain-containing protein</fullName>
    </recommendedName>
</protein>
<reference evidence="2 3" key="1">
    <citation type="journal article" date="2017" name="Nature">
        <title>The Apostasia genome and the evolution of orchids.</title>
        <authorList>
            <person name="Zhang G.Q."/>
            <person name="Liu K.W."/>
            <person name="Li Z."/>
            <person name="Lohaus R."/>
            <person name="Hsiao Y.Y."/>
            <person name="Niu S.C."/>
            <person name="Wang J.Y."/>
            <person name="Lin Y.C."/>
            <person name="Xu Q."/>
            <person name="Chen L.J."/>
            <person name="Yoshida K."/>
            <person name="Fujiwara S."/>
            <person name="Wang Z.W."/>
            <person name="Zhang Y.Q."/>
            <person name="Mitsuda N."/>
            <person name="Wang M."/>
            <person name="Liu G.H."/>
            <person name="Pecoraro L."/>
            <person name="Huang H.X."/>
            <person name="Xiao X.J."/>
            <person name="Lin M."/>
            <person name="Wu X.Y."/>
            <person name="Wu W.L."/>
            <person name="Chen Y.Y."/>
            <person name="Chang S.B."/>
            <person name="Sakamoto S."/>
            <person name="Ohme-Takagi M."/>
            <person name="Yagi M."/>
            <person name="Zeng S.J."/>
            <person name="Shen C.Y."/>
            <person name="Yeh C.M."/>
            <person name="Luo Y.B."/>
            <person name="Tsai W.C."/>
            <person name="Van de Peer Y."/>
            <person name="Liu Z.J."/>
        </authorList>
    </citation>
    <scope>NUCLEOTIDE SEQUENCE [LARGE SCALE GENOMIC DNA]</scope>
    <source>
        <strain evidence="3">cv. Shenzhen</strain>
        <tissue evidence="2">Stem</tissue>
    </source>
</reference>
<feature type="domain" description="DUF4218" evidence="1">
    <location>
        <begin position="1"/>
        <end position="54"/>
    </location>
</feature>
<evidence type="ECO:0000313" key="3">
    <source>
        <dbReference type="Proteomes" id="UP000236161"/>
    </source>
</evidence>
<evidence type="ECO:0000259" key="1">
    <source>
        <dbReference type="Pfam" id="PF13960"/>
    </source>
</evidence>
<evidence type="ECO:0000313" key="2">
    <source>
        <dbReference type="EMBL" id="PKA46249.1"/>
    </source>
</evidence>
<gene>
    <name evidence="2" type="ORF">AXF42_Ash020000</name>
</gene>
<accession>A0A2H9ZSH7</accession>
<dbReference type="EMBL" id="KZ454389">
    <property type="protein sequence ID" value="PKA46249.1"/>
    <property type="molecule type" value="Genomic_DNA"/>
</dbReference>
<name>A0A2H9ZSH7_9ASPA</name>
<dbReference type="Proteomes" id="UP000236161">
    <property type="component" value="Unassembled WGS sequence"/>
</dbReference>
<sequence>MRNLEKNIVTTLCKLEKIFPPAFFDCMEHLPIHLAYEQRLVVQFSIVECYPFER</sequence>
<dbReference type="Pfam" id="PF13960">
    <property type="entry name" value="DUF4218"/>
    <property type="match status" value="1"/>
</dbReference>
<dbReference type="PANTHER" id="PTHR48258:SF3">
    <property type="entry name" value="FK506-BINDING PROTEIN 4-LIKE ISOFORM X1"/>
    <property type="match status" value="1"/>
</dbReference>
<dbReference type="InterPro" id="IPR025452">
    <property type="entry name" value="DUF4218"/>
</dbReference>
<organism evidence="2 3">
    <name type="scientific">Apostasia shenzhenica</name>
    <dbReference type="NCBI Taxonomy" id="1088818"/>
    <lineage>
        <taxon>Eukaryota</taxon>
        <taxon>Viridiplantae</taxon>
        <taxon>Streptophyta</taxon>
        <taxon>Embryophyta</taxon>
        <taxon>Tracheophyta</taxon>
        <taxon>Spermatophyta</taxon>
        <taxon>Magnoliopsida</taxon>
        <taxon>Liliopsida</taxon>
        <taxon>Asparagales</taxon>
        <taxon>Orchidaceae</taxon>
        <taxon>Apostasioideae</taxon>
        <taxon>Apostasia</taxon>
    </lineage>
</organism>
<dbReference type="PANTHER" id="PTHR48258">
    <property type="entry name" value="DUF4218 DOMAIN-CONTAINING PROTEIN-RELATED"/>
    <property type="match status" value="1"/>
</dbReference>